<dbReference type="EMBL" id="QGLL01000009">
    <property type="protein sequence ID" value="PXY81554.1"/>
    <property type="molecule type" value="Genomic_DNA"/>
</dbReference>
<accession>A0A318M6N3</accession>
<reference evidence="1 2" key="1">
    <citation type="submission" date="2018-05" db="EMBL/GenBank/DDBJ databases">
        <title>Reference genomes for bee gut microbiota database.</title>
        <authorList>
            <person name="Ellegaard K.M."/>
        </authorList>
    </citation>
    <scope>NUCLEOTIDE SEQUENCE [LARGE SCALE GENOMIC DNA]</scope>
    <source>
        <strain evidence="1 2">ESL0200</strain>
    </source>
</reference>
<organism evidence="1 2">
    <name type="scientific">Bifidobacterium asteroides</name>
    <dbReference type="NCBI Taxonomy" id="1684"/>
    <lineage>
        <taxon>Bacteria</taxon>
        <taxon>Bacillati</taxon>
        <taxon>Actinomycetota</taxon>
        <taxon>Actinomycetes</taxon>
        <taxon>Bifidobacteriales</taxon>
        <taxon>Bifidobacteriaceae</taxon>
        <taxon>Bifidobacterium</taxon>
    </lineage>
</organism>
<dbReference type="AlphaFoldDB" id="A0A318M6N3"/>
<evidence type="ECO:0000313" key="1">
    <source>
        <dbReference type="EMBL" id="PXY81554.1"/>
    </source>
</evidence>
<gene>
    <name evidence="1" type="ORF">DKK75_07435</name>
</gene>
<comment type="caution">
    <text evidence="1">The sequence shown here is derived from an EMBL/GenBank/DDBJ whole genome shotgun (WGS) entry which is preliminary data.</text>
</comment>
<dbReference type="Proteomes" id="UP000247744">
    <property type="component" value="Unassembled WGS sequence"/>
</dbReference>
<evidence type="ECO:0000313" key="2">
    <source>
        <dbReference type="Proteomes" id="UP000247744"/>
    </source>
</evidence>
<proteinExistence type="predicted"/>
<sequence>MSDEGVRVTAVPGGFLISGLAVREIDLRERWLRTRPDFLVRILQQNVRRIDRNHIPLADEIRRALVSVLQEYEQKKDGI</sequence>
<protein>
    <submittedName>
        <fullName evidence="1">Uncharacterized protein</fullName>
    </submittedName>
</protein>
<name>A0A318M6N3_9BIFI</name>